<dbReference type="Pfam" id="PF00528">
    <property type="entry name" value="BPD_transp_1"/>
    <property type="match status" value="1"/>
</dbReference>
<dbReference type="InterPro" id="IPR050809">
    <property type="entry name" value="UgpAE/MalFG_permease"/>
</dbReference>
<dbReference type="GO" id="GO:0005886">
    <property type="term" value="C:plasma membrane"/>
    <property type="evidence" value="ECO:0007669"/>
    <property type="project" value="UniProtKB-SubCell"/>
</dbReference>
<keyword evidence="6 7" id="KW-0472">Membrane</keyword>
<dbReference type="SUPFAM" id="SSF161098">
    <property type="entry name" value="MetI-like"/>
    <property type="match status" value="1"/>
</dbReference>
<accession>A0A6S6QYR5</accession>
<name>A0A6S6QYR5_9FIRM</name>
<evidence type="ECO:0000256" key="5">
    <source>
        <dbReference type="ARBA" id="ARBA00022989"/>
    </source>
</evidence>
<keyword evidence="2 7" id="KW-0813">Transport</keyword>
<feature type="transmembrane region" description="Helical" evidence="7">
    <location>
        <begin position="94"/>
        <end position="115"/>
    </location>
</feature>
<feature type="transmembrane region" description="Helical" evidence="7">
    <location>
        <begin position="67"/>
        <end position="87"/>
    </location>
</feature>
<keyword evidence="9" id="KW-1185">Reference proteome</keyword>
<dbReference type="RefSeq" id="WP_184095387.1">
    <property type="nucleotide sequence ID" value="NZ_AP023367.1"/>
</dbReference>
<dbReference type="AlphaFoldDB" id="A0A6S6QYR5"/>
<dbReference type="PANTHER" id="PTHR43227">
    <property type="entry name" value="BLL4140 PROTEIN"/>
    <property type="match status" value="1"/>
</dbReference>
<evidence type="ECO:0000256" key="1">
    <source>
        <dbReference type="ARBA" id="ARBA00004651"/>
    </source>
</evidence>
<evidence type="ECO:0000313" key="8">
    <source>
        <dbReference type="EMBL" id="BCJ93017.1"/>
    </source>
</evidence>
<evidence type="ECO:0000313" key="9">
    <source>
        <dbReference type="Proteomes" id="UP000515561"/>
    </source>
</evidence>
<dbReference type="Proteomes" id="UP000515561">
    <property type="component" value="Chromosome"/>
</dbReference>
<dbReference type="GO" id="GO:0055085">
    <property type="term" value="P:transmembrane transport"/>
    <property type="evidence" value="ECO:0007669"/>
    <property type="project" value="InterPro"/>
</dbReference>
<keyword evidence="4 7" id="KW-0812">Transmembrane</keyword>
<dbReference type="PROSITE" id="PS50928">
    <property type="entry name" value="ABC_TM1"/>
    <property type="match status" value="1"/>
</dbReference>
<reference evidence="8 9" key="1">
    <citation type="journal article" date="2016" name="Int. J. Syst. Evol. Microbiol.">
        <title>Descriptions of Anaerotaenia torta gen. nov., sp. nov. and Anaerocolumna cellulosilytica gen. nov., sp. nov. isolated from a methanogenic reactor of cattle waste.</title>
        <authorList>
            <person name="Uek A."/>
            <person name="Ohtaki Y."/>
            <person name="Kaku N."/>
            <person name="Ueki K."/>
        </authorList>
    </citation>
    <scope>NUCLEOTIDE SEQUENCE [LARGE SCALE GENOMIC DNA]</scope>
    <source>
        <strain evidence="8 9">SN021</strain>
    </source>
</reference>
<evidence type="ECO:0000256" key="4">
    <source>
        <dbReference type="ARBA" id="ARBA00022692"/>
    </source>
</evidence>
<comment type="similarity">
    <text evidence="7">Belongs to the binding-protein-dependent transport system permease family.</text>
</comment>
<evidence type="ECO:0000256" key="6">
    <source>
        <dbReference type="ARBA" id="ARBA00023136"/>
    </source>
</evidence>
<dbReference type="InterPro" id="IPR035906">
    <property type="entry name" value="MetI-like_sf"/>
</dbReference>
<gene>
    <name evidence="8" type="ORF">acsn021_05860</name>
</gene>
<feature type="transmembrane region" description="Helical" evidence="7">
    <location>
        <begin position="127"/>
        <end position="146"/>
    </location>
</feature>
<dbReference type="KEGG" id="acel:acsn021_05860"/>
<dbReference type="EMBL" id="AP023367">
    <property type="protein sequence ID" value="BCJ93017.1"/>
    <property type="molecule type" value="Genomic_DNA"/>
</dbReference>
<evidence type="ECO:0000256" key="3">
    <source>
        <dbReference type="ARBA" id="ARBA00022475"/>
    </source>
</evidence>
<evidence type="ECO:0000256" key="2">
    <source>
        <dbReference type="ARBA" id="ARBA00022448"/>
    </source>
</evidence>
<comment type="subcellular location">
    <subcellularLocation>
        <location evidence="1 7">Cell membrane</location>
        <topology evidence="1 7">Multi-pass membrane protein</topology>
    </subcellularLocation>
</comment>
<keyword evidence="3" id="KW-1003">Cell membrane</keyword>
<organism evidence="8 9">
    <name type="scientific">Anaerocolumna cellulosilytica</name>
    <dbReference type="NCBI Taxonomy" id="433286"/>
    <lineage>
        <taxon>Bacteria</taxon>
        <taxon>Bacillati</taxon>
        <taxon>Bacillota</taxon>
        <taxon>Clostridia</taxon>
        <taxon>Lachnospirales</taxon>
        <taxon>Lachnospiraceae</taxon>
        <taxon>Anaerocolumna</taxon>
    </lineage>
</organism>
<feature type="transmembrane region" description="Helical" evidence="7">
    <location>
        <begin position="224"/>
        <end position="242"/>
    </location>
</feature>
<evidence type="ECO:0000256" key="7">
    <source>
        <dbReference type="RuleBase" id="RU363032"/>
    </source>
</evidence>
<dbReference type="Gene3D" id="1.10.3720.10">
    <property type="entry name" value="MetI-like"/>
    <property type="match status" value="1"/>
</dbReference>
<sequence>MNITRHTAVAGNASKGGKSKLWRKIKRNKELYLIILPVIIYYLLFHYKPMYGIIIAFQDFSPRRGVSGSPFVGFDNFMTFFNSIYFGRVLRNTLTISLSTLLFGFPAPIILALLINELRGKVFSRTVQTITYMPHFISMVVMCAMIREFVKSDGFITEILVNLFSYSGKDLLSKANAFTPIYVISNIWQGVGWGSIVYLAALTGIDTQLYEAAKVDGAGRWKQTLHITIPCLMPTIIIMFIMRMGQVMSVGYEKIILLYNEGIFEKADVISTYVYRMGLLQRQYSFSTAVGLFNSIINFALVILANRISKKLNETSLW</sequence>
<feature type="transmembrane region" description="Helical" evidence="7">
    <location>
        <begin position="284"/>
        <end position="305"/>
    </location>
</feature>
<dbReference type="PANTHER" id="PTHR43227:SF11">
    <property type="entry name" value="BLL4140 PROTEIN"/>
    <property type="match status" value="1"/>
</dbReference>
<feature type="transmembrane region" description="Helical" evidence="7">
    <location>
        <begin position="30"/>
        <end position="47"/>
    </location>
</feature>
<proteinExistence type="inferred from homology"/>
<dbReference type="CDD" id="cd06261">
    <property type="entry name" value="TM_PBP2"/>
    <property type="match status" value="1"/>
</dbReference>
<keyword evidence="5 7" id="KW-1133">Transmembrane helix</keyword>
<dbReference type="InterPro" id="IPR000515">
    <property type="entry name" value="MetI-like"/>
</dbReference>
<protein>
    <submittedName>
        <fullName evidence="8">Sugar ABC transporter permease</fullName>
    </submittedName>
</protein>